<dbReference type="InterPro" id="IPR022742">
    <property type="entry name" value="Hydrolase_4"/>
</dbReference>
<evidence type="ECO:0000313" key="2">
    <source>
        <dbReference type="EMBL" id="ETR72576.1"/>
    </source>
</evidence>
<evidence type="ECO:0000313" key="3">
    <source>
        <dbReference type="Proteomes" id="UP000189670"/>
    </source>
</evidence>
<dbReference type="AlphaFoldDB" id="A0A1V1PCS1"/>
<proteinExistence type="predicted"/>
<name>A0A1V1PCS1_9BACT</name>
<sequence>MQDLDSKTILDTFARHYDKRLGNVHVQTIPIDTMQGYRYEIVSPVLRGKGNYPFLLTHDRFSDHVVVLTHGLSDSPHYMEAIGWRFFYAGANVVFPLLYGHGQKYPDKAMQASHLCEKWQSDMDQAIEVAQMLGKHISLGGLSTGGALSLNAILRHKSKITGGLYLFAAALEIGKLYENIGRLPLFQTFYRLKQERLIGNGPNPYKFPIFSNFSGLQLARLIQENNRLLKNTKIKQPVFAAHSVQDMSTLVSGVIELLDKHVINGVAYLISSIHDGQPMAHSDLVLEHPIALTTDNNPYNVPAPKANPKFDDMMCAAIRFFEGNLGSDLDC</sequence>
<dbReference type="Gene3D" id="3.40.50.1820">
    <property type="entry name" value="alpha/beta hydrolase"/>
    <property type="match status" value="1"/>
</dbReference>
<dbReference type="InterPro" id="IPR029058">
    <property type="entry name" value="AB_hydrolase_fold"/>
</dbReference>
<organism evidence="2 3">
    <name type="scientific">Candidatus Magnetoglobus multicellularis str. Araruama</name>
    <dbReference type="NCBI Taxonomy" id="890399"/>
    <lineage>
        <taxon>Bacteria</taxon>
        <taxon>Pseudomonadati</taxon>
        <taxon>Thermodesulfobacteriota</taxon>
        <taxon>Desulfobacteria</taxon>
        <taxon>Desulfobacterales</taxon>
        <taxon>Desulfobacteraceae</taxon>
        <taxon>Candidatus Magnetoglobus</taxon>
    </lineage>
</organism>
<dbReference type="SUPFAM" id="SSF53474">
    <property type="entry name" value="alpha/beta-Hydrolases"/>
    <property type="match status" value="1"/>
</dbReference>
<dbReference type="EMBL" id="ATBP01000133">
    <property type="protein sequence ID" value="ETR72576.1"/>
    <property type="molecule type" value="Genomic_DNA"/>
</dbReference>
<gene>
    <name evidence="2" type="ORF">OMM_01605</name>
</gene>
<dbReference type="Proteomes" id="UP000189670">
    <property type="component" value="Unassembled WGS sequence"/>
</dbReference>
<protein>
    <submittedName>
        <fullName evidence="2">Phospholipase/carboxylesterase</fullName>
    </submittedName>
</protein>
<accession>A0A1V1PCS1</accession>
<dbReference type="Pfam" id="PF12146">
    <property type="entry name" value="Hydrolase_4"/>
    <property type="match status" value="1"/>
</dbReference>
<comment type="caution">
    <text evidence="2">The sequence shown here is derived from an EMBL/GenBank/DDBJ whole genome shotgun (WGS) entry which is preliminary data.</text>
</comment>
<reference evidence="3" key="1">
    <citation type="submission" date="2012-11" db="EMBL/GenBank/DDBJ databases">
        <authorList>
            <person name="Lucero-Rivera Y.E."/>
            <person name="Tovar-Ramirez D."/>
        </authorList>
    </citation>
    <scope>NUCLEOTIDE SEQUENCE [LARGE SCALE GENOMIC DNA]</scope>
    <source>
        <strain evidence="3">Araruama</strain>
    </source>
</reference>
<evidence type="ECO:0000259" key="1">
    <source>
        <dbReference type="Pfam" id="PF12146"/>
    </source>
</evidence>
<feature type="domain" description="Serine aminopeptidase S33" evidence="1">
    <location>
        <begin position="63"/>
        <end position="183"/>
    </location>
</feature>